<keyword evidence="3" id="KW-1185">Reference proteome</keyword>
<reference evidence="2 3" key="1">
    <citation type="submission" date="2019-06" db="EMBL/GenBank/DDBJ databases">
        <title>Lysobacter alkalisoli sp. nov. isolated from saline-alkali soil.</title>
        <authorList>
            <person name="Sun J.-Q."/>
            <person name="Xu L."/>
        </authorList>
    </citation>
    <scope>NUCLEOTIDE SEQUENCE [LARGE SCALE GENOMIC DNA]</scope>
    <source>
        <strain evidence="2 3">SJ-36</strain>
    </source>
</reference>
<dbReference type="KEGG" id="lyj:FKV23_09205"/>
<dbReference type="Proteomes" id="UP000317199">
    <property type="component" value="Chromosome"/>
</dbReference>
<name>A0A514BS96_9GAMM</name>
<protein>
    <submittedName>
        <fullName evidence="2">DUF4175 domain-containing protein</fullName>
    </submittedName>
</protein>
<evidence type="ECO:0000313" key="3">
    <source>
        <dbReference type="Proteomes" id="UP000317199"/>
    </source>
</evidence>
<accession>A0A514BS96</accession>
<proteinExistence type="predicted"/>
<keyword evidence="1" id="KW-0472">Membrane</keyword>
<dbReference type="RefSeq" id="WP_141623586.1">
    <property type="nucleotide sequence ID" value="NZ_CP041242.1"/>
</dbReference>
<feature type="transmembrane region" description="Helical" evidence="1">
    <location>
        <begin position="28"/>
        <end position="48"/>
    </location>
</feature>
<keyword evidence="1" id="KW-1133">Transmembrane helix</keyword>
<gene>
    <name evidence="2" type="ORF">FKV23_09205</name>
</gene>
<keyword evidence="1" id="KW-0812">Transmembrane</keyword>
<sequence>MSWLGIVLIVLGIWLAFKVTGCLLKVLVWGLVLLCAYWLLAPLLGLPWPPWSAAAPLPPT</sequence>
<evidence type="ECO:0000313" key="2">
    <source>
        <dbReference type="EMBL" id="QDH70251.1"/>
    </source>
</evidence>
<dbReference type="AlphaFoldDB" id="A0A514BS96"/>
<evidence type="ECO:0000256" key="1">
    <source>
        <dbReference type="SAM" id="Phobius"/>
    </source>
</evidence>
<dbReference type="EMBL" id="CP041242">
    <property type="protein sequence ID" value="QDH70251.1"/>
    <property type="molecule type" value="Genomic_DNA"/>
</dbReference>
<organism evidence="2 3">
    <name type="scientific">Marilutibacter alkalisoli</name>
    <dbReference type="NCBI Taxonomy" id="2591633"/>
    <lineage>
        <taxon>Bacteria</taxon>
        <taxon>Pseudomonadati</taxon>
        <taxon>Pseudomonadota</taxon>
        <taxon>Gammaproteobacteria</taxon>
        <taxon>Lysobacterales</taxon>
        <taxon>Lysobacteraceae</taxon>
        <taxon>Marilutibacter</taxon>
    </lineage>
</organism>